<keyword evidence="4" id="KW-0808">Transferase</keyword>
<accession>A0ABS8SPX2</accession>
<proteinExistence type="predicted"/>
<keyword evidence="8" id="KW-0862">Zinc</keyword>
<evidence type="ECO:0000313" key="12">
    <source>
        <dbReference type="Proteomes" id="UP000823775"/>
    </source>
</evidence>
<keyword evidence="12" id="KW-1185">Reference proteome</keyword>
<comment type="caution">
    <text evidence="11">The sequence shown here is derived from an EMBL/GenBank/DDBJ whole genome shotgun (WGS) entry which is preliminary data.</text>
</comment>
<reference evidence="11 12" key="1">
    <citation type="journal article" date="2021" name="BMC Genomics">
        <title>Datura genome reveals duplications of psychoactive alkaloid biosynthetic genes and high mutation rate following tissue culture.</title>
        <authorList>
            <person name="Rajewski A."/>
            <person name="Carter-House D."/>
            <person name="Stajich J."/>
            <person name="Litt A."/>
        </authorList>
    </citation>
    <scope>NUCLEOTIDE SEQUENCE [LARGE SCALE GENOMIC DNA]</scope>
    <source>
        <strain evidence="11">AR-01</strain>
    </source>
</reference>
<dbReference type="InterPro" id="IPR045191">
    <property type="entry name" value="MBR1/2-like"/>
</dbReference>
<dbReference type="PANTHER" id="PTHR22937:SF163">
    <property type="entry name" value="RING-TYPE E3 UBIQUITIN TRANSFERASE"/>
    <property type="match status" value="1"/>
</dbReference>
<comment type="pathway">
    <text evidence="2">Protein modification; protein ubiquitination.</text>
</comment>
<dbReference type="Pfam" id="PF12678">
    <property type="entry name" value="zf-rbx1"/>
    <property type="match status" value="1"/>
</dbReference>
<sequence length="206" mass="22153">MDNAAGVTSGDLGASKDAQEKCTATNISLDVTISKGQTTLDHSTPSLIDVRNSKQTGTKSGVAEAWNSKQLATGREGIAAANIEKELKLNGSQLSYFLPLIKTISKSQPIILTNKKSFPIAPQMDCYKSNADNSTFNGTLEVATDSTPANVPRYGSTTESIDDYCDAEELAKIDCGHVYHLDCIKEWIKLNTSCPMCKRDALAILT</sequence>
<evidence type="ECO:0000259" key="10">
    <source>
        <dbReference type="PROSITE" id="PS50089"/>
    </source>
</evidence>
<keyword evidence="5" id="KW-0479">Metal-binding</keyword>
<dbReference type="Proteomes" id="UP000823775">
    <property type="component" value="Unassembled WGS sequence"/>
</dbReference>
<evidence type="ECO:0000256" key="1">
    <source>
        <dbReference type="ARBA" id="ARBA00000900"/>
    </source>
</evidence>
<dbReference type="InterPro" id="IPR013083">
    <property type="entry name" value="Znf_RING/FYVE/PHD"/>
</dbReference>
<dbReference type="InterPro" id="IPR024766">
    <property type="entry name" value="Znf_RING_H2"/>
</dbReference>
<evidence type="ECO:0000256" key="3">
    <source>
        <dbReference type="ARBA" id="ARBA00012483"/>
    </source>
</evidence>
<keyword evidence="6 9" id="KW-0863">Zinc-finger</keyword>
<evidence type="ECO:0000256" key="9">
    <source>
        <dbReference type="PROSITE-ProRule" id="PRU00175"/>
    </source>
</evidence>
<protein>
    <recommendedName>
        <fullName evidence="3">RING-type E3 ubiquitin transferase</fullName>
        <ecNumber evidence="3">2.3.2.27</ecNumber>
    </recommendedName>
</protein>
<gene>
    <name evidence="11" type="primary">RNF24_8</name>
    <name evidence="11" type="ORF">HAX54_045064</name>
</gene>
<evidence type="ECO:0000256" key="5">
    <source>
        <dbReference type="ARBA" id="ARBA00022723"/>
    </source>
</evidence>
<dbReference type="EMBL" id="JACEIK010000695">
    <property type="protein sequence ID" value="MCD7461051.1"/>
    <property type="molecule type" value="Genomic_DNA"/>
</dbReference>
<evidence type="ECO:0000256" key="7">
    <source>
        <dbReference type="ARBA" id="ARBA00022786"/>
    </source>
</evidence>
<dbReference type="PROSITE" id="PS50089">
    <property type="entry name" value="ZF_RING_2"/>
    <property type="match status" value="1"/>
</dbReference>
<organism evidence="11 12">
    <name type="scientific">Datura stramonium</name>
    <name type="common">Jimsonweed</name>
    <name type="synonym">Common thornapple</name>
    <dbReference type="NCBI Taxonomy" id="4076"/>
    <lineage>
        <taxon>Eukaryota</taxon>
        <taxon>Viridiplantae</taxon>
        <taxon>Streptophyta</taxon>
        <taxon>Embryophyta</taxon>
        <taxon>Tracheophyta</taxon>
        <taxon>Spermatophyta</taxon>
        <taxon>Magnoliopsida</taxon>
        <taxon>eudicotyledons</taxon>
        <taxon>Gunneridae</taxon>
        <taxon>Pentapetalae</taxon>
        <taxon>asterids</taxon>
        <taxon>lamiids</taxon>
        <taxon>Solanales</taxon>
        <taxon>Solanaceae</taxon>
        <taxon>Solanoideae</taxon>
        <taxon>Datureae</taxon>
        <taxon>Datura</taxon>
    </lineage>
</organism>
<evidence type="ECO:0000256" key="4">
    <source>
        <dbReference type="ARBA" id="ARBA00022679"/>
    </source>
</evidence>
<keyword evidence="7" id="KW-0833">Ubl conjugation pathway</keyword>
<evidence type="ECO:0000256" key="2">
    <source>
        <dbReference type="ARBA" id="ARBA00004906"/>
    </source>
</evidence>
<evidence type="ECO:0000256" key="8">
    <source>
        <dbReference type="ARBA" id="ARBA00022833"/>
    </source>
</evidence>
<dbReference type="EC" id="2.3.2.27" evidence="3"/>
<evidence type="ECO:0000313" key="11">
    <source>
        <dbReference type="EMBL" id="MCD7461051.1"/>
    </source>
</evidence>
<dbReference type="PANTHER" id="PTHR22937">
    <property type="entry name" value="E3 UBIQUITIN-PROTEIN LIGASE RNF165"/>
    <property type="match status" value="1"/>
</dbReference>
<dbReference type="InterPro" id="IPR001841">
    <property type="entry name" value="Znf_RING"/>
</dbReference>
<evidence type="ECO:0000256" key="6">
    <source>
        <dbReference type="ARBA" id="ARBA00022771"/>
    </source>
</evidence>
<dbReference type="Gene3D" id="3.30.40.10">
    <property type="entry name" value="Zinc/RING finger domain, C3HC4 (zinc finger)"/>
    <property type="match status" value="1"/>
</dbReference>
<feature type="domain" description="RING-type" evidence="10">
    <location>
        <begin position="175"/>
        <end position="198"/>
    </location>
</feature>
<name>A0ABS8SPX2_DATST</name>
<dbReference type="SUPFAM" id="SSF57850">
    <property type="entry name" value="RING/U-box"/>
    <property type="match status" value="1"/>
</dbReference>
<comment type="catalytic activity">
    <reaction evidence="1">
        <text>S-ubiquitinyl-[E2 ubiquitin-conjugating enzyme]-L-cysteine + [acceptor protein]-L-lysine = [E2 ubiquitin-conjugating enzyme]-L-cysteine + N(6)-ubiquitinyl-[acceptor protein]-L-lysine.</text>
        <dbReference type="EC" id="2.3.2.27"/>
    </reaction>
</comment>